<evidence type="ECO:0000256" key="1">
    <source>
        <dbReference type="ARBA" id="ARBA00001971"/>
    </source>
</evidence>
<gene>
    <name evidence="7" type="ORF">PG997_008155</name>
</gene>
<dbReference type="InterPro" id="IPR001128">
    <property type="entry name" value="Cyt_P450"/>
</dbReference>
<dbReference type="GeneID" id="92045530"/>
<accession>A0ABR1WA88</accession>
<evidence type="ECO:0000256" key="3">
    <source>
        <dbReference type="ARBA" id="ARBA00022617"/>
    </source>
</evidence>
<dbReference type="Pfam" id="PF00067">
    <property type="entry name" value="p450"/>
    <property type="match status" value="1"/>
</dbReference>
<evidence type="ECO:0000256" key="6">
    <source>
        <dbReference type="ARBA" id="ARBA00023033"/>
    </source>
</evidence>
<dbReference type="InterPro" id="IPR036396">
    <property type="entry name" value="Cyt_P450_sf"/>
</dbReference>
<dbReference type="InterPro" id="IPR050529">
    <property type="entry name" value="CYP450_sterol_14alpha_dmase"/>
</dbReference>
<keyword evidence="8" id="KW-1185">Reference proteome</keyword>
<comment type="caution">
    <text evidence="7">The sequence shown here is derived from an EMBL/GenBank/DDBJ whole genome shotgun (WGS) entry which is preliminary data.</text>
</comment>
<dbReference type="RefSeq" id="XP_066667812.1">
    <property type="nucleotide sequence ID" value="XM_066812470.1"/>
</dbReference>
<evidence type="ECO:0000313" key="8">
    <source>
        <dbReference type="Proteomes" id="UP001433268"/>
    </source>
</evidence>
<evidence type="ECO:0000256" key="5">
    <source>
        <dbReference type="ARBA" id="ARBA00023004"/>
    </source>
</evidence>
<keyword evidence="3" id="KW-0349">Heme</keyword>
<name>A0ABR1WA88_9PEZI</name>
<reference evidence="7 8" key="1">
    <citation type="submission" date="2023-01" db="EMBL/GenBank/DDBJ databases">
        <title>Analysis of 21 Apiospora genomes using comparative genomics revels a genus with tremendous synthesis potential of carbohydrate active enzymes and secondary metabolites.</title>
        <authorList>
            <person name="Sorensen T."/>
        </authorList>
    </citation>
    <scope>NUCLEOTIDE SEQUENCE [LARGE SCALE GENOMIC DNA]</scope>
    <source>
        <strain evidence="7 8">CBS 114990</strain>
    </source>
</reference>
<dbReference type="PANTHER" id="PTHR24304">
    <property type="entry name" value="CYTOCHROME P450 FAMILY 7"/>
    <property type="match status" value="1"/>
</dbReference>
<dbReference type="InterPro" id="IPR002403">
    <property type="entry name" value="Cyt_P450_E_grp-IV"/>
</dbReference>
<keyword evidence="6" id="KW-0560">Oxidoreductase</keyword>
<keyword evidence="5" id="KW-0408">Iron</keyword>
<dbReference type="SUPFAM" id="SSF48264">
    <property type="entry name" value="Cytochrome P450"/>
    <property type="match status" value="1"/>
</dbReference>
<protein>
    <recommendedName>
        <fullName evidence="9">Cytochrome P450</fullName>
    </recommendedName>
</protein>
<dbReference type="Gene3D" id="1.10.630.10">
    <property type="entry name" value="Cytochrome P450"/>
    <property type="match status" value="1"/>
</dbReference>
<dbReference type="PRINTS" id="PR00465">
    <property type="entry name" value="EP450IV"/>
</dbReference>
<sequence length="312" mass="35604">MRLMGSTEIAEDPIELKRTLSIFQQFERSGVSSFVLPWLITSTHARRIFIGIKLYRVLSKAIHERQMSGKRENDALQYLLGREPNLRILSSAVWAGILTAGAVASWMPVLLASNVAWKRECQREVVDVVARHRKCPFQSSCVVLKSLGLEVWESKFPMLNNCLHETIRLVVPGTMFRKNTSGTDIPIGNTGTVIPNGSFAAFHVDNVHMNPLLYEEPLQFNPGRYSQEYDSRTNEPHAYVDWGSGCHPCVGTKIARLEITMFMAYFISHFDFEVSNEHGYPTHEAPPLPDRNRHKAEKPKVPIYLRCRYKEM</sequence>
<proteinExistence type="inferred from homology"/>
<evidence type="ECO:0000313" key="7">
    <source>
        <dbReference type="EMBL" id="KAK8080337.1"/>
    </source>
</evidence>
<keyword evidence="4" id="KW-0479">Metal-binding</keyword>
<evidence type="ECO:0000256" key="2">
    <source>
        <dbReference type="ARBA" id="ARBA00010617"/>
    </source>
</evidence>
<dbReference type="Proteomes" id="UP001433268">
    <property type="component" value="Unassembled WGS sequence"/>
</dbReference>
<evidence type="ECO:0008006" key="9">
    <source>
        <dbReference type="Google" id="ProtNLM"/>
    </source>
</evidence>
<dbReference type="CDD" id="cd00302">
    <property type="entry name" value="cytochrome_P450"/>
    <property type="match status" value="1"/>
</dbReference>
<keyword evidence="6" id="KW-0503">Monooxygenase</keyword>
<dbReference type="PANTHER" id="PTHR24304:SF2">
    <property type="entry name" value="24-HYDROXYCHOLESTEROL 7-ALPHA-HYDROXYLASE"/>
    <property type="match status" value="1"/>
</dbReference>
<comment type="cofactor">
    <cofactor evidence="1">
        <name>heme</name>
        <dbReference type="ChEBI" id="CHEBI:30413"/>
    </cofactor>
</comment>
<comment type="similarity">
    <text evidence="2">Belongs to the cytochrome P450 family.</text>
</comment>
<dbReference type="EMBL" id="JAQQWN010000006">
    <property type="protein sequence ID" value="KAK8080337.1"/>
    <property type="molecule type" value="Genomic_DNA"/>
</dbReference>
<organism evidence="7 8">
    <name type="scientific">Apiospora hydei</name>
    <dbReference type="NCBI Taxonomy" id="1337664"/>
    <lineage>
        <taxon>Eukaryota</taxon>
        <taxon>Fungi</taxon>
        <taxon>Dikarya</taxon>
        <taxon>Ascomycota</taxon>
        <taxon>Pezizomycotina</taxon>
        <taxon>Sordariomycetes</taxon>
        <taxon>Xylariomycetidae</taxon>
        <taxon>Amphisphaeriales</taxon>
        <taxon>Apiosporaceae</taxon>
        <taxon>Apiospora</taxon>
    </lineage>
</organism>
<evidence type="ECO:0000256" key="4">
    <source>
        <dbReference type="ARBA" id="ARBA00022723"/>
    </source>
</evidence>